<evidence type="ECO:0000313" key="2">
    <source>
        <dbReference type="EMBL" id="QDX90960.1"/>
    </source>
</evidence>
<evidence type="ECO:0008006" key="4">
    <source>
        <dbReference type="Google" id="ProtNLM"/>
    </source>
</evidence>
<name>A0A518V1U3_BRELA</name>
<evidence type="ECO:0000256" key="1">
    <source>
        <dbReference type="SAM" id="MobiDB-lite"/>
    </source>
</evidence>
<dbReference type="Proteomes" id="UP000319432">
    <property type="component" value="Plasmid p1821L01"/>
</dbReference>
<protein>
    <recommendedName>
        <fullName evidence="4">JAB domain-containing protein</fullName>
    </recommendedName>
</protein>
<reference evidence="2 3" key="1">
    <citation type="submission" date="2018-11" db="EMBL/GenBank/DDBJ databases">
        <title>Phylogenetic determinants of toxin gene distribution in genomes of Brevibacillus laterosporus.</title>
        <authorList>
            <person name="Glare T.R."/>
            <person name="Durrant A."/>
            <person name="Berry C."/>
            <person name="Palma L."/>
            <person name="Ormskirk M."/>
            <person name="Cox M.O."/>
        </authorList>
    </citation>
    <scope>NUCLEOTIDE SEQUENCE [LARGE SCALE GENOMIC DNA]</scope>
    <source>
        <strain evidence="2 3">1821L</strain>
        <plasmid evidence="2 3">p1821L01</plasmid>
    </source>
</reference>
<gene>
    <name evidence="2" type="ORF">EEL30_00310</name>
</gene>
<proteinExistence type="predicted"/>
<sequence length="355" mass="40798">MAQYKMLQETIFSFLGEEEPETVEITSPKKSKKVASNTSNKTKPTPKPEEIFQVNTETSIRYGGETIPLTDYFTADEISIGTLLESNTEADPQTPTYKAITVDDIRRRLENDFAELTEDLTSMSFIKEKNLIVPVLQARKKGMILKKRHGIYLSLSDAADNKRSNMYIPSSDGNIYHIRDTEHLSICKRTRAVPSLSSIKEGVRLKAPKINWDIITEFIKISRYYASKYGTEVHAEILWNGIDYKLSIPKQRVSSQLVEPETTNLIPEEDEIKVMEIHSHNFMDAYFSSQDDESEKAPILYAVIGRVTDYFPQIKVRTCLNNEYLELDPNNVFDTPFQLNQSYEFKQITIHKELN</sequence>
<dbReference type="OrthoDB" id="1956305at2"/>
<feature type="compositionally biased region" description="Polar residues" evidence="1">
    <location>
        <begin position="34"/>
        <end position="43"/>
    </location>
</feature>
<accession>A0A518V1U3</accession>
<organism evidence="2 3">
    <name type="scientific">Brevibacillus laterosporus</name>
    <name type="common">Bacillus laterosporus</name>
    <dbReference type="NCBI Taxonomy" id="1465"/>
    <lineage>
        <taxon>Bacteria</taxon>
        <taxon>Bacillati</taxon>
        <taxon>Bacillota</taxon>
        <taxon>Bacilli</taxon>
        <taxon>Bacillales</taxon>
        <taxon>Paenibacillaceae</taxon>
        <taxon>Brevibacillus</taxon>
    </lineage>
</organism>
<geneLocation type="plasmid" evidence="2 3">
    <name>p1821L01</name>
</geneLocation>
<feature type="region of interest" description="Disordered" evidence="1">
    <location>
        <begin position="19"/>
        <end position="49"/>
    </location>
</feature>
<dbReference type="EMBL" id="CP033461">
    <property type="protein sequence ID" value="QDX90960.1"/>
    <property type="molecule type" value="Genomic_DNA"/>
</dbReference>
<keyword evidence="2" id="KW-0614">Plasmid</keyword>
<dbReference type="AlphaFoldDB" id="A0A518V1U3"/>
<evidence type="ECO:0000313" key="3">
    <source>
        <dbReference type="Proteomes" id="UP000319432"/>
    </source>
</evidence>
<keyword evidence="3" id="KW-1185">Reference proteome</keyword>